<evidence type="ECO:0000256" key="8">
    <source>
        <dbReference type="SAM" id="Phobius"/>
    </source>
</evidence>
<reference evidence="10 11" key="1">
    <citation type="submission" date="2018-05" db="EMBL/GenBank/DDBJ databases">
        <title>Genomic Encyclopedia of Type Strains, Phase IV (KMG-IV): sequencing the most valuable type-strain genomes for metagenomic binning, comparative biology and taxonomic classification.</title>
        <authorList>
            <person name="Goeker M."/>
        </authorList>
    </citation>
    <scope>NUCLEOTIDE SEQUENCE [LARGE SCALE GENOMIC DNA]</scope>
    <source>
        <strain evidence="10 11">DSM 44704</strain>
    </source>
</reference>
<dbReference type="InterPro" id="IPR017441">
    <property type="entry name" value="Protein_kinase_ATP_BS"/>
</dbReference>
<dbReference type="PROSITE" id="PS00108">
    <property type="entry name" value="PROTEIN_KINASE_ST"/>
    <property type="match status" value="1"/>
</dbReference>
<dbReference type="EC" id="2.7.11.1" evidence="1"/>
<dbReference type="InterPro" id="IPR008271">
    <property type="entry name" value="Ser/Thr_kinase_AS"/>
</dbReference>
<evidence type="ECO:0000256" key="5">
    <source>
        <dbReference type="ARBA" id="ARBA00022777"/>
    </source>
</evidence>
<dbReference type="GO" id="GO:0005524">
    <property type="term" value="F:ATP binding"/>
    <property type="evidence" value="ECO:0007669"/>
    <property type="project" value="UniProtKB-UniRule"/>
</dbReference>
<dbReference type="PANTHER" id="PTHR43289">
    <property type="entry name" value="MITOGEN-ACTIVATED PROTEIN KINASE KINASE KINASE 20-RELATED"/>
    <property type="match status" value="1"/>
</dbReference>
<keyword evidence="6 7" id="KW-0067">ATP-binding</keyword>
<evidence type="ECO:0000313" key="11">
    <source>
        <dbReference type="Proteomes" id="UP000247569"/>
    </source>
</evidence>
<proteinExistence type="predicted"/>
<dbReference type="Gene3D" id="3.30.200.20">
    <property type="entry name" value="Phosphorylase Kinase, domain 1"/>
    <property type="match status" value="1"/>
</dbReference>
<organism evidence="10 11">
    <name type="scientific">Nocardia tenerifensis</name>
    <dbReference type="NCBI Taxonomy" id="228006"/>
    <lineage>
        <taxon>Bacteria</taxon>
        <taxon>Bacillati</taxon>
        <taxon>Actinomycetota</taxon>
        <taxon>Actinomycetes</taxon>
        <taxon>Mycobacteriales</taxon>
        <taxon>Nocardiaceae</taxon>
        <taxon>Nocardia</taxon>
    </lineage>
</organism>
<dbReference type="SMART" id="SM00220">
    <property type="entry name" value="S_TKc"/>
    <property type="match status" value="1"/>
</dbReference>
<evidence type="ECO:0000256" key="2">
    <source>
        <dbReference type="ARBA" id="ARBA00022527"/>
    </source>
</evidence>
<dbReference type="RefSeq" id="WP_040733258.1">
    <property type="nucleotide sequence ID" value="NZ_QJKF01000007.1"/>
</dbReference>
<feature type="domain" description="Protein kinase" evidence="9">
    <location>
        <begin position="11"/>
        <end position="268"/>
    </location>
</feature>
<dbReference type="GO" id="GO:0004674">
    <property type="term" value="F:protein serine/threonine kinase activity"/>
    <property type="evidence" value="ECO:0007669"/>
    <property type="project" value="UniProtKB-KW"/>
</dbReference>
<keyword evidence="8" id="KW-0812">Transmembrane</keyword>
<evidence type="ECO:0000256" key="1">
    <source>
        <dbReference type="ARBA" id="ARBA00012513"/>
    </source>
</evidence>
<evidence type="ECO:0000256" key="7">
    <source>
        <dbReference type="PROSITE-ProRule" id="PRU10141"/>
    </source>
</evidence>
<dbReference type="OrthoDB" id="9762169at2"/>
<keyword evidence="5 10" id="KW-0418">Kinase</keyword>
<name>A0A318K2U3_9NOCA</name>
<dbReference type="SUPFAM" id="SSF56112">
    <property type="entry name" value="Protein kinase-like (PK-like)"/>
    <property type="match status" value="1"/>
</dbReference>
<dbReference type="PROSITE" id="PS50011">
    <property type="entry name" value="PROTEIN_KINASE_DOM"/>
    <property type="match status" value="1"/>
</dbReference>
<feature type="transmembrane region" description="Helical" evidence="8">
    <location>
        <begin position="277"/>
        <end position="299"/>
    </location>
</feature>
<keyword evidence="4 7" id="KW-0547">Nucleotide-binding</keyword>
<evidence type="ECO:0000256" key="3">
    <source>
        <dbReference type="ARBA" id="ARBA00022679"/>
    </source>
</evidence>
<feature type="binding site" evidence="7">
    <location>
        <position position="40"/>
    </location>
    <ligand>
        <name>ATP</name>
        <dbReference type="ChEBI" id="CHEBI:30616"/>
    </ligand>
</feature>
<evidence type="ECO:0000256" key="6">
    <source>
        <dbReference type="ARBA" id="ARBA00022840"/>
    </source>
</evidence>
<dbReference type="AlphaFoldDB" id="A0A318K2U3"/>
<evidence type="ECO:0000256" key="4">
    <source>
        <dbReference type="ARBA" id="ARBA00022741"/>
    </source>
</evidence>
<dbReference type="Pfam" id="PF00069">
    <property type="entry name" value="Pkinase"/>
    <property type="match status" value="1"/>
</dbReference>
<keyword evidence="11" id="KW-1185">Reference proteome</keyword>
<keyword evidence="8" id="KW-0472">Membrane</keyword>
<dbReference type="Proteomes" id="UP000247569">
    <property type="component" value="Unassembled WGS sequence"/>
</dbReference>
<sequence length="589" mass="62257">MRVGQWIAGRYRLEERIGTGAHGDVWRATDIELDRAVALKYALPTGGADGKGIRRVRREAALLAKLNHPGIVTVFDLVTEDGEWWLVMEYVPGQSLHELGVLAPGRAAAIGARLADALEAVHAAGVLHRDIKPSNVFVTGEDRPKLGDFGISRAVFADTTVTGTGSFAGTLGYLAPEVAHGTEPTAASDVFSLGATLFAAVEGHSPFGDAGKPMELMRRTANRQVASPRRAGPLAPALSAMLRTDAAKRPSAAGARAMLEEVADRPSVVRQRISGRVIGGLLVGVAVLVAAGVFVWRAVDSPSGRGPTASASIVGDPRTADPCALTDPKAFERFHGSAEQHPEDGNFNRCDILLRPYGGKVDVVIELAKQPQPPTAPIERTGGIGIVRLPPEAESCGRTVLLPGQYSVEVDVRDIGDVRPDLCGIADVATATVVDVASRGPLPRRPEPPPPNSLARLDACALIERAELSGYPGVAADTPEAGFGDWECRWHSTIIKGSLVVRFDRNPPLHAADGRPVTLAGRQAFITPDGDGNNTCVVRVVHRPYVTAASESVVELVLVILTGPQSPQERCDLATTMATFVAQKLPAPE</sequence>
<dbReference type="PANTHER" id="PTHR43289:SF6">
    <property type="entry name" value="SERINE_THREONINE-PROTEIN KINASE NEKL-3"/>
    <property type="match status" value="1"/>
</dbReference>
<gene>
    <name evidence="10" type="ORF">DFR70_1077</name>
</gene>
<keyword evidence="2 10" id="KW-0723">Serine/threonine-protein kinase</keyword>
<dbReference type="CDD" id="cd14014">
    <property type="entry name" value="STKc_PknB_like"/>
    <property type="match status" value="1"/>
</dbReference>
<accession>A0A318K2U3</accession>
<dbReference type="PROSITE" id="PS00107">
    <property type="entry name" value="PROTEIN_KINASE_ATP"/>
    <property type="match status" value="1"/>
</dbReference>
<comment type="caution">
    <text evidence="10">The sequence shown here is derived from an EMBL/GenBank/DDBJ whole genome shotgun (WGS) entry which is preliminary data.</text>
</comment>
<keyword evidence="8" id="KW-1133">Transmembrane helix</keyword>
<evidence type="ECO:0000259" key="9">
    <source>
        <dbReference type="PROSITE" id="PS50011"/>
    </source>
</evidence>
<evidence type="ECO:0000313" key="10">
    <source>
        <dbReference type="EMBL" id="PXX62141.1"/>
    </source>
</evidence>
<dbReference type="InterPro" id="IPR011009">
    <property type="entry name" value="Kinase-like_dom_sf"/>
</dbReference>
<keyword evidence="3" id="KW-0808">Transferase</keyword>
<dbReference type="Gene3D" id="1.10.510.10">
    <property type="entry name" value="Transferase(Phosphotransferase) domain 1"/>
    <property type="match status" value="1"/>
</dbReference>
<dbReference type="InterPro" id="IPR000719">
    <property type="entry name" value="Prot_kinase_dom"/>
</dbReference>
<dbReference type="EMBL" id="QJKF01000007">
    <property type="protein sequence ID" value="PXX62141.1"/>
    <property type="molecule type" value="Genomic_DNA"/>
</dbReference>
<protein>
    <recommendedName>
        <fullName evidence="1">non-specific serine/threonine protein kinase</fullName>
        <ecNumber evidence="1">2.7.11.1</ecNumber>
    </recommendedName>
</protein>